<evidence type="ECO:0000256" key="1">
    <source>
        <dbReference type="ARBA" id="ARBA00007832"/>
    </source>
</evidence>
<name>A0A014PSP7_9GAMM</name>
<organism evidence="4 5">
    <name type="scientific">Erwinia mallotivora</name>
    <dbReference type="NCBI Taxonomy" id="69222"/>
    <lineage>
        <taxon>Bacteria</taxon>
        <taxon>Pseudomonadati</taxon>
        <taxon>Pseudomonadota</taxon>
        <taxon>Gammaproteobacteria</taxon>
        <taxon>Enterobacterales</taxon>
        <taxon>Erwiniaceae</taxon>
        <taxon>Erwinia</taxon>
    </lineage>
</organism>
<dbReference type="PANTHER" id="PTHR34384:SF5">
    <property type="entry name" value="L-2,3-DIAMINOPROPANOATE--CITRATE LIGASE"/>
    <property type="match status" value="1"/>
</dbReference>
<dbReference type="Proteomes" id="UP000019918">
    <property type="component" value="Unassembled WGS sequence"/>
</dbReference>
<dbReference type="Gene3D" id="1.10.510.40">
    <property type="match status" value="1"/>
</dbReference>
<accession>A0A014PSP7</accession>
<proteinExistence type="inferred from homology"/>
<protein>
    <submittedName>
        <fullName evidence="4">Siderophore biosynthesis protein</fullName>
    </submittedName>
</protein>
<dbReference type="GO" id="GO:0019290">
    <property type="term" value="P:siderophore biosynthetic process"/>
    <property type="evidence" value="ECO:0007669"/>
    <property type="project" value="InterPro"/>
</dbReference>
<dbReference type="STRING" id="69222.BG55_20130"/>
<evidence type="ECO:0000313" key="5">
    <source>
        <dbReference type="Proteomes" id="UP000019918"/>
    </source>
</evidence>
<dbReference type="RefSeq" id="WP_052018960.1">
    <property type="nucleotide sequence ID" value="NZ_JFHN01000071.1"/>
</dbReference>
<dbReference type="Gene3D" id="1.10.150.640">
    <property type="entry name" value="AcsD, thumb domain, helical bundle"/>
    <property type="match status" value="1"/>
</dbReference>
<dbReference type="GO" id="GO:0016881">
    <property type="term" value="F:acid-amino acid ligase activity"/>
    <property type="evidence" value="ECO:0007669"/>
    <property type="project" value="UniProtKB-ARBA"/>
</dbReference>
<dbReference type="EMBL" id="JFHN01000071">
    <property type="protein sequence ID" value="EXU73887.1"/>
    <property type="molecule type" value="Genomic_DNA"/>
</dbReference>
<dbReference type="InterPro" id="IPR043032">
    <property type="entry name" value="PvsD/AcsD-like_thumb_helix"/>
</dbReference>
<evidence type="ECO:0000259" key="3">
    <source>
        <dbReference type="Pfam" id="PF06276"/>
    </source>
</evidence>
<dbReference type="InterPro" id="IPR022770">
    <property type="entry name" value="IucA/IucC-like_C"/>
</dbReference>
<dbReference type="InterPro" id="IPR043033">
    <property type="entry name" value="PvsD/AcsD-like_thumb_beta"/>
</dbReference>
<dbReference type="PANTHER" id="PTHR34384">
    <property type="entry name" value="L-2,3-DIAMINOPROPANOATE--CITRATE LIGASE"/>
    <property type="match status" value="1"/>
</dbReference>
<feature type="domain" description="Aerobactin siderophore biosynthesis IucA/IucC-like C-terminal" evidence="3">
    <location>
        <begin position="416"/>
        <end position="570"/>
    </location>
</feature>
<dbReference type="PATRIC" id="fig|69222.5.peg.4108"/>
<dbReference type="AlphaFoldDB" id="A0A014PSP7"/>
<keyword evidence="5" id="KW-1185">Reference proteome</keyword>
<evidence type="ECO:0000313" key="4">
    <source>
        <dbReference type="EMBL" id="EXU73887.1"/>
    </source>
</evidence>
<dbReference type="Gene3D" id="2.30.30.1240">
    <property type="entry name" value="AscD, thumb domain, four stranded beta-sheet"/>
    <property type="match status" value="1"/>
</dbReference>
<gene>
    <name evidence="4" type="ORF">BG55_20130</name>
</gene>
<comment type="similarity">
    <text evidence="1">Belongs to the IucA/IucC family.</text>
</comment>
<dbReference type="OrthoDB" id="495728at2"/>
<reference evidence="4 5" key="1">
    <citation type="submission" date="2014-02" db="EMBL/GenBank/DDBJ databases">
        <title>Draft genome of Erwinia mallotivora strain BT-MARDI, a papaya dieback pathogen.</title>
        <authorList>
            <person name="Redzuan R."/>
            <person name="Abu Bakar N."/>
            <person name="Badrun R."/>
            <person name="Mohd Raih M.F."/>
            <person name="Rozano L."/>
            <person name="Mat Amin N."/>
        </authorList>
    </citation>
    <scope>NUCLEOTIDE SEQUENCE [LARGE SCALE GENOMIC DNA]</scope>
    <source>
        <strain evidence="4 5">BT-MARDI</strain>
    </source>
</reference>
<evidence type="ECO:0000259" key="2">
    <source>
        <dbReference type="Pfam" id="PF04183"/>
    </source>
</evidence>
<dbReference type="Pfam" id="PF04183">
    <property type="entry name" value="IucA_IucC"/>
    <property type="match status" value="1"/>
</dbReference>
<dbReference type="InterPro" id="IPR037455">
    <property type="entry name" value="LucA/IucC-like"/>
</dbReference>
<comment type="caution">
    <text evidence="4">The sequence shown here is derived from an EMBL/GenBank/DDBJ whole genome shotgun (WGS) entry which is preliminary data.</text>
</comment>
<dbReference type="Pfam" id="PF06276">
    <property type="entry name" value="FhuF"/>
    <property type="match status" value="1"/>
</dbReference>
<feature type="domain" description="Aerobactin siderophore biosynthesis IucA/IucC N-terminal" evidence="2">
    <location>
        <begin position="164"/>
        <end position="386"/>
    </location>
</feature>
<dbReference type="InterPro" id="IPR007310">
    <property type="entry name" value="Aerobactin_biosyn_IucA/IucC_N"/>
</dbReference>
<sequence>MSVSLAVRKHPLLTPKVAPEREQAEFAGLTALLNCYIREFARPAGSISLVRQGNIPLSLASRMVSGEVVLLELGGAESTLLAIRAQRWSLLGRGDFIGTPFVKQFGRPWRAVRCSEAMAFLVGDMVRQTGQLPDLELMDQIENSVQVMASFISHLPPAAAEHRYIRSEESLLWGHPMHPSPKSRQGVTPEALLACSPEVSARFPLYWFRIDPSLLQISGDAPVSDVLAQLQGQDCYPCHPWEVRHITGSPVYQRALRAGLITPLGQVGPDFAATSSVRTLYLASLPYFLKLSIHVRLTNCVRKNAWYELESAVALNALLERHFARLEASAPGFHIMREPAASSLDFSAIAEEGEADEVRHLQECFGILYRDNLRDEQPWLAAALFALDHQGNSPLQAVISQLGAARGLTMQQASLLWLEHYLAVLLPGVLDAFFTDGLVFEPHLQNVLLAMNGELPTDIWIRDLEGTKLTTERWSAGDLAMMSERARQSVWYSREQGWRRVAYCLFINHLSEVLFRLADGDRQLEQQLWDRLATQLARWQHQPEIAAMLAGGAIPSKNNLKIRLLQQADRHADYTMMQHPMRSAR</sequence>